<accession>A0A9P4XZR9</accession>
<comment type="caution">
    <text evidence="4">The sequence shown here is derived from an EMBL/GenBank/DDBJ whole genome shotgun (WGS) entry which is preliminary data.</text>
</comment>
<dbReference type="PRINTS" id="PR00838">
    <property type="entry name" value="V5ALLERGEN"/>
</dbReference>
<feature type="region of interest" description="Disordered" evidence="1">
    <location>
        <begin position="88"/>
        <end position="117"/>
    </location>
</feature>
<dbReference type="RefSeq" id="XP_040774882.1">
    <property type="nucleotide sequence ID" value="XM_040925806.1"/>
</dbReference>
<dbReference type="SMART" id="SM00198">
    <property type="entry name" value="SCP"/>
    <property type="match status" value="1"/>
</dbReference>
<dbReference type="EMBL" id="MU032349">
    <property type="protein sequence ID" value="KAF3763921.1"/>
    <property type="molecule type" value="Genomic_DNA"/>
</dbReference>
<feature type="compositionally biased region" description="Low complexity" evidence="1">
    <location>
        <begin position="88"/>
        <end position="100"/>
    </location>
</feature>
<feature type="signal peptide" evidence="2">
    <location>
        <begin position="1"/>
        <end position="22"/>
    </location>
</feature>
<dbReference type="Proteomes" id="UP000803844">
    <property type="component" value="Unassembled WGS sequence"/>
</dbReference>
<dbReference type="GeneID" id="63842935"/>
<sequence>MYFSTRPALAALLVAGGAVVQACPPKHHQSSSAAAVSSSTVSIAAKYSATWTSVLVAPTTTSAVVVPTTTSSSSSIVVVTTSATPSTTSSAAAASSTASSGLTSDQSAALDTQNGARSDVGETALTWSTTLASDAQSWAEHLASLGSPGDLVHSSGTGQGENLYWQSDASDPYANAATAWVDEKSSYSGEAIEDDSAFENYGHYTQIIWSSTTEVGMGIASDGAGGYYVVARYTPEGNVIGETPTTS</sequence>
<organism evidence="4 5">
    <name type="scientific">Cryphonectria parasitica (strain ATCC 38755 / EP155)</name>
    <dbReference type="NCBI Taxonomy" id="660469"/>
    <lineage>
        <taxon>Eukaryota</taxon>
        <taxon>Fungi</taxon>
        <taxon>Dikarya</taxon>
        <taxon>Ascomycota</taxon>
        <taxon>Pezizomycotina</taxon>
        <taxon>Sordariomycetes</taxon>
        <taxon>Sordariomycetidae</taxon>
        <taxon>Diaporthales</taxon>
        <taxon>Cryphonectriaceae</taxon>
        <taxon>Cryphonectria-Endothia species complex</taxon>
        <taxon>Cryphonectria</taxon>
    </lineage>
</organism>
<protein>
    <recommendedName>
        <fullName evidence="3">SCP domain-containing protein</fullName>
    </recommendedName>
</protein>
<dbReference type="InterPro" id="IPR035940">
    <property type="entry name" value="CAP_sf"/>
</dbReference>
<feature type="compositionally biased region" description="Polar residues" evidence="1">
    <location>
        <begin position="101"/>
        <end position="116"/>
    </location>
</feature>
<keyword evidence="2" id="KW-0732">Signal</keyword>
<evidence type="ECO:0000256" key="2">
    <source>
        <dbReference type="SAM" id="SignalP"/>
    </source>
</evidence>
<dbReference type="PROSITE" id="PS01009">
    <property type="entry name" value="CRISP_1"/>
    <property type="match status" value="1"/>
</dbReference>
<feature type="domain" description="SCP" evidence="3">
    <location>
        <begin position="104"/>
        <end position="241"/>
    </location>
</feature>
<evidence type="ECO:0000313" key="5">
    <source>
        <dbReference type="Proteomes" id="UP000803844"/>
    </source>
</evidence>
<evidence type="ECO:0000313" key="4">
    <source>
        <dbReference type="EMBL" id="KAF3763921.1"/>
    </source>
</evidence>
<dbReference type="OrthoDB" id="43654at2759"/>
<dbReference type="SUPFAM" id="SSF55797">
    <property type="entry name" value="PR-1-like"/>
    <property type="match status" value="1"/>
</dbReference>
<keyword evidence="5" id="KW-1185">Reference proteome</keyword>
<feature type="chain" id="PRO_5040356285" description="SCP domain-containing protein" evidence="2">
    <location>
        <begin position="23"/>
        <end position="247"/>
    </location>
</feature>
<dbReference type="InterPro" id="IPR018244">
    <property type="entry name" value="Allrgn_V5/Tpx1_CS"/>
</dbReference>
<dbReference type="Gene3D" id="3.40.33.10">
    <property type="entry name" value="CAP"/>
    <property type="match status" value="1"/>
</dbReference>
<gene>
    <name evidence="4" type="ORF">M406DRAFT_75150</name>
</gene>
<dbReference type="CDD" id="cd05382">
    <property type="entry name" value="CAP_GAPR1-like"/>
    <property type="match status" value="1"/>
</dbReference>
<reference evidence="4" key="1">
    <citation type="journal article" date="2020" name="Phytopathology">
        <title>Genome sequence of the chestnut blight fungus Cryphonectria parasitica EP155: A fundamental resource for an archetypical invasive plant pathogen.</title>
        <authorList>
            <person name="Crouch J.A."/>
            <person name="Dawe A."/>
            <person name="Aerts A."/>
            <person name="Barry K."/>
            <person name="Churchill A.C.L."/>
            <person name="Grimwood J."/>
            <person name="Hillman B."/>
            <person name="Milgroom M.G."/>
            <person name="Pangilinan J."/>
            <person name="Smith M."/>
            <person name="Salamov A."/>
            <person name="Schmutz J."/>
            <person name="Yadav J."/>
            <person name="Grigoriev I.V."/>
            <person name="Nuss D."/>
        </authorList>
    </citation>
    <scope>NUCLEOTIDE SEQUENCE</scope>
    <source>
        <strain evidence="4">EP155</strain>
    </source>
</reference>
<dbReference type="InterPro" id="IPR014044">
    <property type="entry name" value="CAP_dom"/>
</dbReference>
<evidence type="ECO:0000259" key="3">
    <source>
        <dbReference type="SMART" id="SM00198"/>
    </source>
</evidence>
<dbReference type="InterPro" id="IPR002413">
    <property type="entry name" value="V5_allergen-like"/>
</dbReference>
<dbReference type="PANTHER" id="PTHR10334">
    <property type="entry name" value="CYSTEINE-RICH SECRETORY PROTEIN-RELATED"/>
    <property type="match status" value="1"/>
</dbReference>
<evidence type="ECO:0000256" key="1">
    <source>
        <dbReference type="SAM" id="MobiDB-lite"/>
    </source>
</evidence>
<name>A0A9P4XZR9_CRYP1</name>
<proteinExistence type="predicted"/>
<dbReference type="PROSITE" id="PS51257">
    <property type="entry name" value="PROKAR_LIPOPROTEIN"/>
    <property type="match status" value="1"/>
</dbReference>
<dbReference type="Pfam" id="PF00188">
    <property type="entry name" value="CAP"/>
    <property type="match status" value="1"/>
</dbReference>
<dbReference type="InterPro" id="IPR034113">
    <property type="entry name" value="SCP_GAPR1-like"/>
</dbReference>
<dbReference type="InterPro" id="IPR001283">
    <property type="entry name" value="CRISP-related"/>
</dbReference>
<dbReference type="PRINTS" id="PR00837">
    <property type="entry name" value="V5TPXLIKE"/>
</dbReference>
<dbReference type="GO" id="GO:0005576">
    <property type="term" value="C:extracellular region"/>
    <property type="evidence" value="ECO:0007669"/>
    <property type="project" value="InterPro"/>
</dbReference>
<dbReference type="AlphaFoldDB" id="A0A9P4XZR9"/>